<dbReference type="EMBL" id="BQNB010015252">
    <property type="protein sequence ID" value="GJT37788.1"/>
    <property type="molecule type" value="Genomic_DNA"/>
</dbReference>
<gene>
    <name evidence="1" type="ORF">Tco_0937653</name>
</gene>
<evidence type="ECO:0000313" key="1">
    <source>
        <dbReference type="EMBL" id="GJT37788.1"/>
    </source>
</evidence>
<keyword evidence="2" id="KW-1185">Reference proteome</keyword>
<evidence type="ECO:0000313" key="2">
    <source>
        <dbReference type="Proteomes" id="UP001151760"/>
    </source>
</evidence>
<protein>
    <recommendedName>
        <fullName evidence="3">Reverse transcriptase</fullName>
    </recommendedName>
</protein>
<dbReference type="Proteomes" id="UP001151760">
    <property type="component" value="Unassembled WGS sequence"/>
</dbReference>
<proteinExistence type="predicted"/>
<organism evidence="1 2">
    <name type="scientific">Tanacetum coccineum</name>
    <dbReference type="NCBI Taxonomy" id="301880"/>
    <lineage>
        <taxon>Eukaryota</taxon>
        <taxon>Viridiplantae</taxon>
        <taxon>Streptophyta</taxon>
        <taxon>Embryophyta</taxon>
        <taxon>Tracheophyta</taxon>
        <taxon>Spermatophyta</taxon>
        <taxon>Magnoliopsida</taxon>
        <taxon>eudicotyledons</taxon>
        <taxon>Gunneridae</taxon>
        <taxon>Pentapetalae</taxon>
        <taxon>asterids</taxon>
        <taxon>campanulids</taxon>
        <taxon>Asterales</taxon>
        <taxon>Asteraceae</taxon>
        <taxon>Asteroideae</taxon>
        <taxon>Anthemideae</taxon>
        <taxon>Anthemidinae</taxon>
        <taxon>Tanacetum</taxon>
    </lineage>
</organism>
<evidence type="ECO:0008006" key="3">
    <source>
        <dbReference type="Google" id="ProtNLM"/>
    </source>
</evidence>
<reference evidence="1" key="1">
    <citation type="journal article" date="2022" name="Int. J. Mol. Sci.">
        <title>Draft Genome of Tanacetum Coccineum: Genomic Comparison of Closely Related Tanacetum-Family Plants.</title>
        <authorList>
            <person name="Yamashiro T."/>
            <person name="Shiraishi A."/>
            <person name="Nakayama K."/>
            <person name="Satake H."/>
        </authorList>
    </citation>
    <scope>NUCLEOTIDE SEQUENCE</scope>
</reference>
<sequence>MSTFPPPTLRGTGIFARSEQEKDDIIFGSTKKKLCTEFEKMMHKKFQMSSNGEITFFLGLYYKGQRKLGLWYPKDLPFDLVAYTKTDYAQEKLR</sequence>
<accession>A0ABQ5DGV1</accession>
<reference evidence="1" key="2">
    <citation type="submission" date="2022-01" db="EMBL/GenBank/DDBJ databases">
        <authorList>
            <person name="Yamashiro T."/>
            <person name="Shiraishi A."/>
            <person name="Satake H."/>
            <person name="Nakayama K."/>
        </authorList>
    </citation>
    <scope>NUCLEOTIDE SEQUENCE</scope>
</reference>
<name>A0ABQ5DGV1_9ASTR</name>
<comment type="caution">
    <text evidence="1">The sequence shown here is derived from an EMBL/GenBank/DDBJ whole genome shotgun (WGS) entry which is preliminary data.</text>
</comment>